<evidence type="ECO:0000256" key="1">
    <source>
        <dbReference type="SAM" id="Phobius"/>
    </source>
</evidence>
<dbReference type="EMBL" id="JACOPH010000010">
    <property type="protein sequence ID" value="MBC5714779.1"/>
    <property type="molecule type" value="Genomic_DNA"/>
</dbReference>
<keyword evidence="1" id="KW-0812">Transmembrane</keyword>
<sequence>MSQESMRIKSEDKKAFGKFAAYMAAALIIGVLLGVGMGFAKLNGMDMTGHTVLNAIFFALPYGIPVVTLFILVVVAVIYHRSKKVFLAWNGEDEECMDAVEKQLSCALWLSSINMIWNFCLFGMGFCLDNAESMEVHYELETSMLLIGVFVAGLIILTIEQQKLVNLTKEINPEKKGSIYDVKFQKKWEASCDEAELFAIYKSAYRSYCITQRLCIILWLFCIIGGFVWGFGAVPVLLVSIIWGTMITSYSYYAIHLSN</sequence>
<keyword evidence="3" id="KW-1185">Reference proteome</keyword>
<reference evidence="2" key="1">
    <citation type="submission" date="2020-08" db="EMBL/GenBank/DDBJ databases">
        <title>Genome public.</title>
        <authorList>
            <person name="Liu C."/>
            <person name="Sun Q."/>
        </authorList>
    </citation>
    <scope>NUCLEOTIDE SEQUENCE</scope>
    <source>
        <strain evidence="2">BX1005</strain>
    </source>
</reference>
<dbReference type="InterPro" id="IPR021509">
    <property type="entry name" value="DUF3169"/>
</dbReference>
<keyword evidence="1" id="KW-1133">Transmembrane helix</keyword>
<evidence type="ECO:0000313" key="3">
    <source>
        <dbReference type="Proteomes" id="UP000606720"/>
    </source>
</evidence>
<comment type="caution">
    <text evidence="2">The sequence shown here is derived from an EMBL/GenBank/DDBJ whole genome shotgun (WGS) entry which is preliminary data.</text>
</comment>
<dbReference type="RefSeq" id="WP_186867395.1">
    <property type="nucleotide sequence ID" value="NZ_JACOPH010000010.1"/>
</dbReference>
<keyword evidence="1" id="KW-0472">Membrane</keyword>
<organism evidence="2 3">
    <name type="scientific">Roseburia zhanii</name>
    <dbReference type="NCBI Taxonomy" id="2763064"/>
    <lineage>
        <taxon>Bacteria</taxon>
        <taxon>Bacillati</taxon>
        <taxon>Bacillota</taxon>
        <taxon>Clostridia</taxon>
        <taxon>Lachnospirales</taxon>
        <taxon>Lachnospiraceae</taxon>
        <taxon>Roseburia</taxon>
    </lineage>
</organism>
<feature type="transmembrane region" description="Helical" evidence="1">
    <location>
        <begin position="214"/>
        <end position="231"/>
    </location>
</feature>
<proteinExistence type="predicted"/>
<gene>
    <name evidence="2" type="ORF">H8S17_11310</name>
</gene>
<dbReference type="Proteomes" id="UP000606720">
    <property type="component" value="Unassembled WGS sequence"/>
</dbReference>
<feature type="transmembrane region" description="Helical" evidence="1">
    <location>
        <begin position="20"/>
        <end position="40"/>
    </location>
</feature>
<name>A0A923LPL1_9FIRM</name>
<feature type="transmembrane region" description="Helical" evidence="1">
    <location>
        <begin position="52"/>
        <end position="79"/>
    </location>
</feature>
<accession>A0A923LPL1</accession>
<feature type="transmembrane region" description="Helical" evidence="1">
    <location>
        <begin position="140"/>
        <end position="159"/>
    </location>
</feature>
<feature type="transmembrane region" description="Helical" evidence="1">
    <location>
        <begin position="107"/>
        <end position="128"/>
    </location>
</feature>
<evidence type="ECO:0000313" key="2">
    <source>
        <dbReference type="EMBL" id="MBC5714779.1"/>
    </source>
</evidence>
<protein>
    <submittedName>
        <fullName evidence="2">DUF3169 family protein</fullName>
    </submittedName>
</protein>
<dbReference type="AlphaFoldDB" id="A0A923LPL1"/>
<dbReference type="Pfam" id="PF11368">
    <property type="entry name" value="DUF3169"/>
    <property type="match status" value="1"/>
</dbReference>